<dbReference type="Proteomes" id="UP000054324">
    <property type="component" value="Unassembled WGS sequence"/>
</dbReference>
<sequence length="162" mass="17615">MTAINLTRKPLAKVSIFCIVSGAPNTLGLAAPCHHCTDILGFMVKPVTVVKDAAIVEGISTSVAAGFEPCEEIDTDVVRLMQGLRRKFGNSEYQKGIGFVILRCYLHKRRQKCTANAHCSRSVNVRAPNNCERNDGSVAWVAVVPSDDSLVILSERVTTRNS</sequence>
<dbReference type="KEGG" id="ovi:T265_02037"/>
<evidence type="ECO:0000313" key="2">
    <source>
        <dbReference type="Proteomes" id="UP000054324"/>
    </source>
</evidence>
<evidence type="ECO:0000313" key="1">
    <source>
        <dbReference type="EMBL" id="KER31807.1"/>
    </source>
</evidence>
<dbReference type="RefSeq" id="XP_009164449.1">
    <property type="nucleotide sequence ID" value="XM_009166185.1"/>
</dbReference>
<dbReference type="CTD" id="20316225"/>
<gene>
    <name evidence="1" type="ORF">T265_02037</name>
</gene>
<protein>
    <submittedName>
        <fullName evidence="1">Uncharacterized protein</fullName>
    </submittedName>
</protein>
<accession>A0A075A0N7</accession>
<name>A0A075A0N7_OPIVI</name>
<organism evidence="1 2">
    <name type="scientific">Opisthorchis viverrini</name>
    <name type="common">Southeast Asian liver fluke</name>
    <dbReference type="NCBI Taxonomy" id="6198"/>
    <lineage>
        <taxon>Eukaryota</taxon>
        <taxon>Metazoa</taxon>
        <taxon>Spiralia</taxon>
        <taxon>Lophotrochozoa</taxon>
        <taxon>Platyhelminthes</taxon>
        <taxon>Trematoda</taxon>
        <taxon>Digenea</taxon>
        <taxon>Opisthorchiida</taxon>
        <taxon>Opisthorchiata</taxon>
        <taxon>Opisthorchiidae</taxon>
        <taxon>Opisthorchis</taxon>
    </lineage>
</organism>
<reference evidence="1 2" key="1">
    <citation type="submission" date="2013-11" db="EMBL/GenBank/DDBJ databases">
        <title>Opisthorchis viverrini - life in the bile duct.</title>
        <authorList>
            <person name="Young N.D."/>
            <person name="Nagarajan N."/>
            <person name="Lin S.J."/>
            <person name="Korhonen P.K."/>
            <person name="Jex A.R."/>
            <person name="Hall R.S."/>
            <person name="Safavi-Hemami H."/>
            <person name="Kaewkong W."/>
            <person name="Bertrand D."/>
            <person name="Gao S."/>
            <person name="Seet Q."/>
            <person name="Wongkham S."/>
            <person name="Teh B.T."/>
            <person name="Wongkham C."/>
            <person name="Intapan P.M."/>
            <person name="Maleewong W."/>
            <person name="Yang X."/>
            <person name="Hu M."/>
            <person name="Wang Z."/>
            <person name="Hofmann A."/>
            <person name="Sternberg P.W."/>
            <person name="Tan P."/>
            <person name="Wang J."/>
            <person name="Gasser R.B."/>
        </authorList>
    </citation>
    <scope>NUCLEOTIDE SEQUENCE [LARGE SCALE GENOMIC DNA]</scope>
</reference>
<dbReference type="EMBL" id="KL596641">
    <property type="protein sequence ID" value="KER31807.1"/>
    <property type="molecule type" value="Genomic_DNA"/>
</dbReference>
<dbReference type="GeneID" id="20316225"/>
<keyword evidence="2" id="KW-1185">Reference proteome</keyword>
<dbReference type="AlphaFoldDB" id="A0A075A0N7"/>
<proteinExistence type="predicted"/>